<dbReference type="EC" id="2.7.13.3" evidence="2"/>
<dbReference type="Proteomes" id="UP000222310">
    <property type="component" value="Unassembled WGS sequence"/>
</dbReference>
<dbReference type="PANTHER" id="PTHR43304:SF1">
    <property type="entry name" value="PAC DOMAIN-CONTAINING PROTEIN"/>
    <property type="match status" value="1"/>
</dbReference>
<keyword evidence="6" id="KW-0902">Two-component regulatory system</keyword>
<evidence type="ECO:0000259" key="10">
    <source>
        <dbReference type="PROSITE" id="PS50109"/>
    </source>
</evidence>
<dbReference type="PROSITE" id="PS50112">
    <property type="entry name" value="PAS"/>
    <property type="match status" value="5"/>
</dbReference>
<dbReference type="PRINTS" id="PR00344">
    <property type="entry name" value="BCTRLSENSOR"/>
</dbReference>
<dbReference type="GO" id="GO:0000155">
    <property type="term" value="F:phosphorelay sensor kinase activity"/>
    <property type="evidence" value="ECO:0007669"/>
    <property type="project" value="InterPro"/>
</dbReference>
<dbReference type="Gene3D" id="3.40.50.2300">
    <property type="match status" value="1"/>
</dbReference>
<dbReference type="SMART" id="SM00116">
    <property type="entry name" value="CBS"/>
    <property type="match status" value="2"/>
</dbReference>
<feature type="domain" description="PAC" evidence="13">
    <location>
        <begin position="743"/>
        <end position="795"/>
    </location>
</feature>
<dbReference type="CDD" id="cd04620">
    <property type="entry name" value="CBS_two-component_sensor_histidine_kinase_repeat1"/>
    <property type="match status" value="1"/>
</dbReference>
<dbReference type="PROSITE" id="PS50110">
    <property type="entry name" value="RESPONSE_REGULATORY"/>
    <property type="match status" value="1"/>
</dbReference>
<dbReference type="RefSeq" id="WP_099073089.1">
    <property type="nucleotide sequence ID" value="NZ_LAHD01000075.1"/>
</dbReference>
<feature type="modified residue" description="4-aspartylphosphate" evidence="7">
    <location>
        <position position="1224"/>
    </location>
</feature>
<keyword evidence="8" id="KW-0129">CBS domain</keyword>
<feature type="domain" description="PAS" evidence="12">
    <location>
        <begin position="246"/>
        <end position="316"/>
    </location>
</feature>
<feature type="domain" description="CBS" evidence="14">
    <location>
        <begin position="102"/>
        <end position="162"/>
    </location>
</feature>
<dbReference type="GeneID" id="57094005"/>
<proteinExistence type="predicted"/>
<dbReference type="Pfam" id="PF13426">
    <property type="entry name" value="PAS_9"/>
    <property type="match status" value="1"/>
</dbReference>
<dbReference type="Gene3D" id="1.10.287.130">
    <property type="match status" value="1"/>
</dbReference>
<feature type="domain" description="PAC" evidence="13">
    <location>
        <begin position="316"/>
        <end position="368"/>
    </location>
</feature>
<comment type="catalytic activity">
    <reaction evidence="1">
        <text>ATP + protein L-histidine = ADP + protein N-phospho-L-histidine.</text>
        <dbReference type="EC" id="2.7.13.3"/>
    </reaction>
</comment>
<dbReference type="GO" id="GO:0006355">
    <property type="term" value="P:regulation of DNA-templated transcription"/>
    <property type="evidence" value="ECO:0007669"/>
    <property type="project" value="InterPro"/>
</dbReference>
<dbReference type="InterPro" id="IPR003661">
    <property type="entry name" value="HisK_dim/P_dom"/>
</dbReference>
<dbReference type="Pfam" id="PF08447">
    <property type="entry name" value="PAS_3"/>
    <property type="match status" value="2"/>
</dbReference>
<evidence type="ECO:0000256" key="7">
    <source>
        <dbReference type="PROSITE-ProRule" id="PRU00169"/>
    </source>
</evidence>
<dbReference type="Pfam" id="PF00571">
    <property type="entry name" value="CBS"/>
    <property type="match status" value="2"/>
</dbReference>
<dbReference type="EMBL" id="LAHD01000075">
    <property type="protein sequence ID" value="PHK01049.1"/>
    <property type="molecule type" value="Genomic_DNA"/>
</dbReference>
<evidence type="ECO:0000259" key="12">
    <source>
        <dbReference type="PROSITE" id="PS50112"/>
    </source>
</evidence>
<dbReference type="SMART" id="SM00086">
    <property type="entry name" value="PAC"/>
    <property type="match status" value="5"/>
</dbReference>
<dbReference type="PROSITE" id="PS50109">
    <property type="entry name" value="HIS_KIN"/>
    <property type="match status" value="1"/>
</dbReference>
<dbReference type="PROSITE" id="PS51371">
    <property type="entry name" value="CBS"/>
    <property type="match status" value="2"/>
</dbReference>
<evidence type="ECO:0000256" key="6">
    <source>
        <dbReference type="ARBA" id="ARBA00023012"/>
    </source>
</evidence>
<organism evidence="15 16">
    <name type="scientific">Nostoc linckia z8</name>
    <dbReference type="NCBI Taxonomy" id="1628746"/>
    <lineage>
        <taxon>Bacteria</taxon>
        <taxon>Bacillati</taxon>
        <taxon>Cyanobacteriota</taxon>
        <taxon>Cyanophyceae</taxon>
        <taxon>Nostocales</taxon>
        <taxon>Nostocaceae</taxon>
        <taxon>Nostoc</taxon>
    </lineage>
</organism>
<keyword evidence="5 15" id="KW-0418">Kinase</keyword>
<dbReference type="Pfam" id="PF02518">
    <property type="entry name" value="HATPase_c"/>
    <property type="match status" value="1"/>
</dbReference>
<dbReference type="SMART" id="SM00448">
    <property type="entry name" value="REC"/>
    <property type="match status" value="1"/>
</dbReference>
<dbReference type="CDD" id="cd17546">
    <property type="entry name" value="REC_hyHK_CKI1_RcsC-like"/>
    <property type="match status" value="1"/>
</dbReference>
<feature type="domain" description="PAC" evidence="13">
    <location>
        <begin position="616"/>
        <end position="668"/>
    </location>
</feature>
<dbReference type="PANTHER" id="PTHR43304">
    <property type="entry name" value="PHYTOCHROME-LIKE PROTEIN CPH1"/>
    <property type="match status" value="1"/>
</dbReference>
<dbReference type="Pfam" id="PF00072">
    <property type="entry name" value="Response_reg"/>
    <property type="match status" value="1"/>
</dbReference>
<feature type="domain" description="PAS" evidence="12">
    <location>
        <begin position="792"/>
        <end position="863"/>
    </location>
</feature>
<dbReference type="CDD" id="cd00130">
    <property type="entry name" value="PAS"/>
    <property type="match status" value="5"/>
</dbReference>
<feature type="domain" description="CBS" evidence="14">
    <location>
        <begin position="17"/>
        <end position="93"/>
    </location>
</feature>
<keyword evidence="3 7" id="KW-0597">Phosphoprotein</keyword>
<evidence type="ECO:0000256" key="9">
    <source>
        <dbReference type="SAM" id="Coils"/>
    </source>
</evidence>
<evidence type="ECO:0000256" key="2">
    <source>
        <dbReference type="ARBA" id="ARBA00012438"/>
    </source>
</evidence>
<dbReference type="InterPro" id="IPR003594">
    <property type="entry name" value="HATPase_dom"/>
</dbReference>
<evidence type="ECO:0000259" key="14">
    <source>
        <dbReference type="PROSITE" id="PS51371"/>
    </source>
</evidence>
<feature type="domain" description="PAC" evidence="13">
    <location>
        <begin position="865"/>
        <end position="917"/>
    </location>
</feature>
<dbReference type="InterPro" id="IPR001789">
    <property type="entry name" value="Sig_transdc_resp-reg_receiver"/>
</dbReference>
<dbReference type="InterPro" id="IPR013767">
    <property type="entry name" value="PAS_fold"/>
</dbReference>
<protein>
    <recommendedName>
        <fullName evidence="2">histidine kinase</fullName>
        <ecNumber evidence="2">2.7.13.3</ecNumber>
    </recommendedName>
</protein>
<feature type="coiled-coil region" evidence="9">
    <location>
        <begin position="356"/>
        <end position="421"/>
    </location>
</feature>
<gene>
    <name evidence="15" type="ORF">VF08_22865</name>
</gene>
<dbReference type="NCBIfam" id="TIGR00229">
    <property type="entry name" value="sensory_box"/>
    <property type="match status" value="5"/>
</dbReference>
<dbReference type="SUPFAM" id="SSF55785">
    <property type="entry name" value="PYP-like sensor domain (PAS domain)"/>
    <property type="match status" value="5"/>
</dbReference>
<dbReference type="InterPro" id="IPR011006">
    <property type="entry name" value="CheY-like_superfamily"/>
</dbReference>
<reference evidence="15 16" key="1">
    <citation type="submission" date="2015-02" db="EMBL/GenBank/DDBJ databases">
        <title>Nostoc linckia genome annotation.</title>
        <authorList>
            <person name="Zhou Z."/>
        </authorList>
    </citation>
    <scope>NUCLEOTIDE SEQUENCE [LARGE SCALE GENOMIC DNA]</scope>
    <source>
        <strain evidence="16">z8</strain>
    </source>
</reference>
<evidence type="ECO:0000256" key="3">
    <source>
        <dbReference type="ARBA" id="ARBA00022553"/>
    </source>
</evidence>
<evidence type="ECO:0000313" key="16">
    <source>
        <dbReference type="Proteomes" id="UP000222310"/>
    </source>
</evidence>
<dbReference type="InterPro" id="IPR052162">
    <property type="entry name" value="Sensor_kinase/Photoreceptor"/>
</dbReference>
<evidence type="ECO:0000259" key="13">
    <source>
        <dbReference type="PROSITE" id="PS50113"/>
    </source>
</evidence>
<evidence type="ECO:0000259" key="11">
    <source>
        <dbReference type="PROSITE" id="PS50110"/>
    </source>
</evidence>
<evidence type="ECO:0000256" key="8">
    <source>
        <dbReference type="PROSITE-ProRule" id="PRU00703"/>
    </source>
</evidence>
<dbReference type="CDD" id="cd00082">
    <property type="entry name" value="HisKA"/>
    <property type="match status" value="1"/>
</dbReference>
<dbReference type="SMART" id="SM00388">
    <property type="entry name" value="HisKA"/>
    <property type="match status" value="1"/>
</dbReference>
<dbReference type="InterPro" id="IPR005467">
    <property type="entry name" value="His_kinase_dom"/>
</dbReference>
<dbReference type="Pfam" id="PF00512">
    <property type="entry name" value="HisKA"/>
    <property type="match status" value="1"/>
</dbReference>
<dbReference type="InterPro" id="IPR001610">
    <property type="entry name" value="PAC"/>
</dbReference>
<dbReference type="Gene3D" id="3.30.450.20">
    <property type="entry name" value="PAS domain"/>
    <property type="match status" value="5"/>
</dbReference>
<keyword evidence="9" id="KW-0175">Coiled coil</keyword>
<dbReference type="SUPFAM" id="SSF55874">
    <property type="entry name" value="ATPase domain of HSP90 chaperone/DNA topoisomerase II/histidine kinase"/>
    <property type="match status" value="1"/>
</dbReference>
<accession>A0A9Q5Z9A0</accession>
<feature type="domain" description="Response regulatory" evidence="11">
    <location>
        <begin position="1173"/>
        <end position="1289"/>
    </location>
</feature>
<dbReference type="InterPro" id="IPR036890">
    <property type="entry name" value="HATPase_C_sf"/>
</dbReference>
<feature type="domain" description="PAS" evidence="12">
    <location>
        <begin position="408"/>
        <end position="478"/>
    </location>
</feature>
<evidence type="ECO:0000256" key="4">
    <source>
        <dbReference type="ARBA" id="ARBA00022679"/>
    </source>
</evidence>
<feature type="domain" description="Histidine kinase" evidence="10">
    <location>
        <begin position="930"/>
        <end position="1154"/>
    </location>
</feature>
<dbReference type="InterPro" id="IPR000644">
    <property type="entry name" value="CBS_dom"/>
</dbReference>
<name>A0A9Q5Z9A0_NOSLI</name>
<evidence type="ECO:0000256" key="1">
    <source>
        <dbReference type="ARBA" id="ARBA00000085"/>
    </source>
</evidence>
<dbReference type="Gene3D" id="2.10.70.100">
    <property type="match status" value="1"/>
</dbReference>
<dbReference type="InterPro" id="IPR000700">
    <property type="entry name" value="PAS-assoc_C"/>
</dbReference>
<dbReference type="SMART" id="SM00387">
    <property type="entry name" value="HATPase_c"/>
    <property type="match status" value="1"/>
</dbReference>
<feature type="domain" description="PAS" evidence="12">
    <location>
        <begin position="541"/>
        <end position="614"/>
    </location>
</feature>
<dbReference type="Pfam" id="PF00989">
    <property type="entry name" value="PAS"/>
    <property type="match status" value="2"/>
</dbReference>
<dbReference type="SUPFAM" id="SSF52172">
    <property type="entry name" value="CheY-like"/>
    <property type="match status" value="1"/>
</dbReference>
<dbReference type="InterPro" id="IPR013655">
    <property type="entry name" value="PAS_fold_3"/>
</dbReference>
<dbReference type="PROSITE" id="PS50113">
    <property type="entry name" value="PAC"/>
    <property type="match status" value="4"/>
</dbReference>
<feature type="coiled-coil region" evidence="9">
    <location>
        <begin position="201"/>
        <end position="249"/>
    </location>
</feature>
<dbReference type="SMART" id="SM00091">
    <property type="entry name" value="PAS"/>
    <property type="match status" value="5"/>
</dbReference>
<dbReference type="Gene3D" id="3.10.580.10">
    <property type="entry name" value="CBS-domain"/>
    <property type="match status" value="1"/>
</dbReference>
<evidence type="ECO:0000313" key="15">
    <source>
        <dbReference type="EMBL" id="PHK01049.1"/>
    </source>
</evidence>
<dbReference type="InterPro" id="IPR036097">
    <property type="entry name" value="HisK_dim/P_sf"/>
</dbReference>
<evidence type="ECO:0000256" key="5">
    <source>
        <dbReference type="ARBA" id="ARBA00022777"/>
    </source>
</evidence>
<dbReference type="Gene3D" id="3.30.565.10">
    <property type="entry name" value="Histidine kinase-like ATPase, C-terminal domain"/>
    <property type="match status" value="1"/>
</dbReference>
<keyword evidence="4" id="KW-0808">Transferase</keyword>
<feature type="domain" description="PAS" evidence="12">
    <location>
        <begin position="669"/>
        <end position="741"/>
    </location>
</feature>
<dbReference type="InterPro" id="IPR046342">
    <property type="entry name" value="CBS_dom_sf"/>
</dbReference>
<dbReference type="InterPro" id="IPR004358">
    <property type="entry name" value="Sig_transdc_His_kin-like_C"/>
</dbReference>
<comment type="caution">
    <text evidence="15">The sequence shown here is derived from an EMBL/GenBank/DDBJ whole genome shotgun (WGS) entry which is preliminary data.</text>
</comment>
<dbReference type="SUPFAM" id="SSF54631">
    <property type="entry name" value="CBS-domain pair"/>
    <property type="match status" value="1"/>
</dbReference>
<dbReference type="InterPro" id="IPR000014">
    <property type="entry name" value="PAS"/>
</dbReference>
<sequence>MQFNERLIDLPTLYHVINRTPITINPDNYVVEAIVLMNQERCHKYAQSSYISWDFRLQERSLTDCVLVMEAGKLLGIFTQQDVVRLIASAIDLSKTTMAEVMRQPVVTLRESDAQDIFMVLSLFRHRQIHHLPVLDDDGQLVGIIGEADLLQAFDLVKMAGVVEGLQQCFQKPTDEFTQANEQVEIDQMRYQTQNYLKLWVEAQSREIIQVNQQLQQALEEFRTTQEELRQQNEELLTAREIIELERRRYQDLFEFAPDGYLVTNTAGVIQEVNQTAATLLAMPQEYLLNKPLVLFVAQEDRQIFSTRLKNCQQVQEWEINLKPQKKKPFLARIKVTAIYDSQNEQIGWRWLLCNITERQQAKEALRQAHNQLEARVAERTAELVLSNALLQKEIGQRQRMEEALRQSENLYRQLVESQTDIIIRIDLQGQVTFANAAACQTFGWRADEFRTQSIVDFLHPDDLPQAKENITSLISSSCVLTTGERRAFTVNGIRWFQWKSIGIRNEEGEIVEIQGVGRDITEQQAAMRDRQIAEEALRQSEEKFRYFAENTEAVIWIASANSLKPLYISPAYEKIWGRSCEILFEQPEFWIDTVYPDDRQCASQFIEQLLKNQSASAEYRIFQLDGSLRWIWNRGFSVCDDEGKINYYSGIAEDITERKLAEESLRESEARLNLALETAHMGIWDRNLKANTVIWSANMGLLYGLPSGSPCPSFEEYLNLIHPEDRESVVTCITRVLEEGRGTIEYRVVWPDGSIHWLNCTSQVYYNEIGEPIRTIGTNRDITDRKLNEQKISEQAALLDIATDAILVRDFQFQILFWNKGAERIYGWLSKEVLEKDSREILFAPETQTQLEVPLKSVIEKGCWQGELNKITKSGKKIVVESRWTLMQDGNGKPKSILCVDTDITEKKQLQEQFFRTQRLESVGTLAGGIAHDLNNILTPILAASQLLQNKLFQEEERCQQLMTLVESNARRGATLVKQVLSFTRGFQGERRIIQVEYLISEIIQITQQTFPKSIEFSTSIAEDIWAVTGDTTQLHQVLMNLIVNARDALPDGGIIAISATNQFLDETYTKMNLDAKVGNYIVITITDNGIGIPPEILDKIFEPFFTTKGVNTGTGLGLSTALGIVKSHGGFIKVSSRVGKGSKFRVFLPAVQATEVLNVENLEAHTGQGELILVVDDEPQIREIAQIILENHNYKMLAASTGIEAIALYAQYKHQIKAVLMDIMMPEMDGIIAIRTLQKMNKEVKIIACSGLNSMEMLTEAADTKVQAVLSKPYTAKELLKILDQIFRN</sequence>
<dbReference type="SUPFAM" id="SSF47384">
    <property type="entry name" value="Homodimeric domain of signal transducing histidine kinase"/>
    <property type="match status" value="1"/>
</dbReference>
<dbReference type="InterPro" id="IPR035965">
    <property type="entry name" value="PAS-like_dom_sf"/>
</dbReference>